<evidence type="ECO:0000313" key="3">
    <source>
        <dbReference type="Proteomes" id="UP000271162"/>
    </source>
</evidence>
<dbReference type="InterPro" id="IPR050344">
    <property type="entry name" value="Peptidase_M1_aminopeptidases"/>
</dbReference>
<feature type="domain" description="Aminopeptidase N-like N-terminal" evidence="1">
    <location>
        <begin position="2"/>
        <end position="66"/>
    </location>
</feature>
<dbReference type="GO" id="GO:0042277">
    <property type="term" value="F:peptide binding"/>
    <property type="evidence" value="ECO:0007669"/>
    <property type="project" value="TreeGrafter"/>
</dbReference>
<proteinExistence type="predicted"/>
<dbReference type="WBParaSite" id="NBR_0000413101-mRNA-1">
    <property type="protein sequence ID" value="NBR_0000413101-mRNA-1"/>
    <property type="gene ID" value="NBR_0000413101"/>
</dbReference>
<evidence type="ECO:0000313" key="4">
    <source>
        <dbReference type="WBParaSite" id="NBR_0000413101-mRNA-1"/>
    </source>
</evidence>
<dbReference type="GO" id="GO:0005737">
    <property type="term" value="C:cytoplasm"/>
    <property type="evidence" value="ECO:0007669"/>
    <property type="project" value="TreeGrafter"/>
</dbReference>
<evidence type="ECO:0000259" key="1">
    <source>
        <dbReference type="Pfam" id="PF17900"/>
    </source>
</evidence>
<dbReference type="PRINTS" id="PR00756">
    <property type="entry name" value="ALADIPTASE"/>
</dbReference>
<protein>
    <submittedName>
        <fullName evidence="4">Peptidase_M1_N domain-containing protein</fullName>
    </submittedName>
</protein>
<dbReference type="InterPro" id="IPR042097">
    <property type="entry name" value="Aminopeptidase_N-like_N_sf"/>
</dbReference>
<dbReference type="GO" id="GO:0005615">
    <property type="term" value="C:extracellular space"/>
    <property type="evidence" value="ECO:0007669"/>
    <property type="project" value="TreeGrafter"/>
</dbReference>
<dbReference type="GO" id="GO:0043171">
    <property type="term" value="P:peptide catabolic process"/>
    <property type="evidence" value="ECO:0007669"/>
    <property type="project" value="TreeGrafter"/>
</dbReference>
<dbReference type="GO" id="GO:0006508">
    <property type="term" value="P:proteolysis"/>
    <property type="evidence" value="ECO:0007669"/>
    <property type="project" value="InterPro"/>
</dbReference>
<dbReference type="PANTHER" id="PTHR11533:SF21">
    <property type="entry name" value="AMINOPEPTIDASE"/>
    <property type="match status" value="1"/>
</dbReference>
<dbReference type="InterPro" id="IPR001930">
    <property type="entry name" value="Peptidase_M1"/>
</dbReference>
<accession>A0A0N4XNM9</accession>
<gene>
    <name evidence="2" type="ORF">NBR_LOCUS4130</name>
</gene>
<dbReference type="AlphaFoldDB" id="A0A0N4XNM9"/>
<dbReference type="GO" id="GO:0008270">
    <property type="term" value="F:zinc ion binding"/>
    <property type="evidence" value="ECO:0007669"/>
    <property type="project" value="TreeGrafter"/>
</dbReference>
<dbReference type="PANTHER" id="PTHR11533">
    <property type="entry name" value="PROTEASE M1 ZINC METALLOPROTEASE"/>
    <property type="match status" value="1"/>
</dbReference>
<dbReference type="Pfam" id="PF17900">
    <property type="entry name" value="Peptidase_M1_N"/>
    <property type="match status" value="1"/>
</dbReference>
<dbReference type="GO" id="GO:0070006">
    <property type="term" value="F:metalloaminopeptidase activity"/>
    <property type="evidence" value="ECO:0007669"/>
    <property type="project" value="TreeGrafter"/>
</dbReference>
<evidence type="ECO:0000313" key="2">
    <source>
        <dbReference type="EMBL" id="VDL67719.1"/>
    </source>
</evidence>
<dbReference type="STRING" id="27835.A0A0N4XNM9"/>
<organism evidence="4">
    <name type="scientific">Nippostrongylus brasiliensis</name>
    <name type="common">Rat hookworm</name>
    <dbReference type="NCBI Taxonomy" id="27835"/>
    <lineage>
        <taxon>Eukaryota</taxon>
        <taxon>Metazoa</taxon>
        <taxon>Ecdysozoa</taxon>
        <taxon>Nematoda</taxon>
        <taxon>Chromadorea</taxon>
        <taxon>Rhabditida</taxon>
        <taxon>Rhabditina</taxon>
        <taxon>Rhabditomorpha</taxon>
        <taxon>Strongyloidea</taxon>
        <taxon>Heligmosomidae</taxon>
        <taxon>Nippostrongylus</taxon>
    </lineage>
</organism>
<dbReference type="SUPFAM" id="SSF63737">
    <property type="entry name" value="Leukotriene A4 hydrolase N-terminal domain"/>
    <property type="match status" value="1"/>
</dbReference>
<dbReference type="EMBL" id="UYSL01007155">
    <property type="protein sequence ID" value="VDL67719.1"/>
    <property type="molecule type" value="Genomic_DNA"/>
</dbReference>
<dbReference type="Proteomes" id="UP000271162">
    <property type="component" value="Unassembled WGS sequence"/>
</dbReference>
<dbReference type="InterPro" id="IPR045357">
    <property type="entry name" value="Aminopeptidase_N-like_N"/>
</dbReference>
<reference evidence="4" key="1">
    <citation type="submission" date="2017-02" db="UniProtKB">
        <authorList>
            <consortium name="WormBaseParasite"/>
        </authorList>
    </citation>
    <scope>IDENTIFICATION</scope>
</reference>
<reference evidence="2 3" key="2">
    <citation type="submission" date="2018-11" db="EMBL/GenBank/DDBJ databases">
        <authorList>
            <consortium name="Pathogen Informatics"/>
        </authorList>
    </citation>
    <scope>NUCLEOTIDE SEQUENCE [LARGE SCALE GENOMIC DNA]</scope>
</reference>
<name>A0A0N4XNM9_NIPBR</name>
<sequence>MARSFVPCWDDPGVKSGYVKATFNISVQHPTRFVVLSNMPKKAEKRRRDGTTTTTFQETPPMSTYLLAFAIGVERCPQLVIFDENNL</sequence>
<dbReference type="GO" id="GO:0016020">
    <property type="term" value="C:membrane"/>
    <property type="evidence" value="ECO:0007669"/>
    <property type="project" value="TreeGrafter"/>
</dbReference>
<keyword evidence="3" id="KW-1185">Reference proteome</keyword>
<dbReference type="Gene3D" id="2.60.40.1730">
    <property type="entry name" value="tricorn interacting facor f3 domain"/>
    <property type="match status" value="1"/>
</dbReference>